<keyword evidence="1" id="KW-0808">Transferase</keyword>
<protein>
    <submittedName>
        <fullName evidence="1">Auxilin/cyclin g-associated kinase-related</fullName>
    </submittedName>
</protein>
<keyword evidence="1" id="KW-0418">Kinase</keyword>
<reference evidence="1" key="1">
    <citation type="submission" date="2022-04" db="EMBL/GenBank/DDBJ databases">
        <title>Chromosome-scale genome assembly of Holotrichia oblita Faldermann.</title>
        <authorList>
            <person name="Rongchong L."/>
        </authorList>
    </citation>
    <scope>NUCLEOTIDE SEQUENCE</scope>
    <source>
        <strain evidence="1">81SQS9</strain>
    </source>
</reference>
<evidence type="ECO:0000313" key="2">
    <source>
        <dbReference type="Proteomes" id="UP001056778"/>
    </source>
</evidence>
<organism evidence="1 2">
    <name type="scientific">Holotrichia oblita</name>
    <name type="common">Chafer beetle</name>
    <dbReference type="NCBI Taxonomy" id="644536"/>
    <lineage>
        <taxon>Eukaryota</taxon>
        <taxon>Metazoa</taxon>
        <taxon>Ecdysozoa</taxon>
        <taxon>Arthropoda</taxon>
        <taxon>Hexapoda</taxon>
        <taxon>Insecta</taxon>
        <taxon>Pterygota</taxon>
        <taxon>Neoptera</taxon>
        <taxon>Endopterygota</taxon>
        <taxon>Coleoptera</taxon>
        <taxon>Polyphaga</taxon>
        <taxon>Scarabaeiformia</taxon>
        <taxon>Scarabaeidae</taxon>
        <taxon>Melolonthinae</taxon>
        <taxon>Holotrichia</taxon>
    </lineage>
</organism>
<name>A0ACB9T106_HOLOL</name>
<proteinExistence type="predicted"/>
<accession>A0ACB9T106</accession>
<evidence type="ECO:0000313" key="1">
    <source>
        <dbReference type="EMBL" id="KAI4460486.1"/>
    </source>
</evidence>
<dbReference type="EMBL" id="CM043019">
    <property type="protein sequence ID" value="KAI4460486.1"/>
    <property type="molecule type" value="Genomic_DNA"/>
</dbReference>
<keyword evidence="2" id="KW-1185">Reference proteome</keyword>
<dbReference type="Proteomes" id="UP001056778">
    <property type="component" value="Chromosome 5"/>
</dbReference>
<comment type="caution">
    <text evidence="1">The sequence shown here is derived from an EMBL/GenBank/DDBJ whole genome shotgun (WGS) entry which is preliminary data.</text>
</comment>
<gene>
    <name evidence="1" type="ORF">MML48_5g00017483</name>
</gene>
<sequence>MSGIFQSAFGYFSTSNNTQNENSFVGQIIEVSNVKLRIKRVIAEGGYAVVFVAQDVNTGIDYALKRLLAADEDSKQNVIQEINILKKLAGHPHIIQYLFASYIEKNKTSHGQHEFLLITELCSGGSLVEILQSRSTAFDPETVCRIFYQTCKAVSHMHSLSQPIIHRDLKIENLLISSDGVVKLCDFGSATLQEFQPDLTWTSNQRSMLEDNMAKFTTPMYRAPEMVDTWNNFNVGKPVDTWALGCILYMLCYMKHPYEDSSKLRIINANYTLPADTKYSCFHEIIRGCFQVDPEKRLTATQILERVAAIAETNAYNLKASLDITANPTATATSNDLFSNDVSNGVKSNPPARPAQPSPAHNMARPPQPPIVSHNNPQPPPRPAPVQHPPPNRPQPPEQKAASSGGGGLFSSLKGGAGSFLKNLKDTSSKVMQTMQQSIARTDLDMSYITSRIIVMPYPTEGIESAYRTNHIEDVRLFLESRHPNNKYSVYNVSGRSYYSKFGQARVVDCGFAYPEQFKAPLLNSLYQLCEDIYQYLAGDSRNVCVIHCVDGKATSATLVCALLIYAGLYEVPEDALQMFAVKRQPPNMRPSELRYLYYLSDIVRDPPVYPHYKPITVVNIQMHPIPLFTKIRDGCRPYVEVYSDNRCVLSTLQDYERMRLYNIMDGTCILPVNVNVCGDVCIVIYHARNVLGGVMTQGKATGIKICQFQFHTGFVPETETCLNFIKSELDELAEGQDHYQQKFTVSASIFVSDMERKPSQPAPWFTDKTLRIMDTVFSSQIEKDETVDNFGKLKSDSIGRNLVWNDVFVIVSSSPIKPHRPPPPKPVEKPKRPPIPTPIPAANLEQASHDILNIESNIEIEESININVNLIEETVDLLNLNLSATSEQDNAATPKRSPSTNFDLLSDFSTPIAPVADLNGSTQSHNLFDANSSTNNTNTTANSDDLFDPFGSAKLGGGWDALNLNANQSAPTVTTKTEVPPQNDNLFAGLGNLNASWSSHSTPNLSTAANNGATYSPQRAPATTPQHVPSPQGGAKTTPQHFAKSPVDGRADYSRSNFDSVFNKNDPKTGKVKSEDVFGDLLGSQGYQFSAKRDNAPRTINEMRKEEIAKDMDPDKLKIMEWTDGKKNNIRALLCTMHVVLWEGTKWNKCDMHQLVTPADVKKAYRKACLAVHPDKQVGSENEKVAKMIFMELNNAWTDFENDANQQNMFSSR</sequence>